<protein>
    <submittedName>
        <fullName evidence="3">Adenylylsulfate kinase</fullName>
    </submittedName>
</protein>
<dbReference type="EMBL" id="FTPK01000002">
    <property type="protein sequence ID" value="SIT68346.1"/>
    <property type="molecule type" value="Genomic_DNA"/>
</dbReference>
<dbReference type="SUPFAM" id="SSF52540">
    <property type="entry name" value="P-loop containing nucleoside triphosphate hydrolases"/>
    <property type="match status" value="1"/>
</dbReference>
<evidence type="ECO:0000259" key="2">
    <source>
        <dbReference type="Pfam" id="PF01583"/>
    </source>
</evidence>
<reference evidence="3 4" key="1">
    <citation type="submission" date="2017-01" db="EMBL/GenBank/DDBJ databases">
        <authorList>
            <person name="Mah S.A."/>
            <person name="Swanson W.J."/>
            <person name="Moy G.W."/>
            <person name="Vacquier V.D."/>
        </authorList>
    </citation>
    <scope>NUCLEOTIDE SEQUENCE [LARGE SCALE GENOMIC DNA]</scope>
    <source>
        <strain evidence="3 4">M9</strain>
    </source>
</reference>
<organism evidence="3 4">
    <name type="scientific">Ectothiorhodosinus mongolicus</name>
    <dbReference type="NCBI Taxonomy" id="233100"/>
    <lineage>
        <taxon>Bacteria</taxon>
        <taxon>Pseudomonadati</taxon>
        <taxon>Pseudomonadota</taxon>
        <taxon>Gammaproteobacteria</taxon>
        <taxon>Chromatiales</taxon>
        <taxon>Ectothiorhodospiraceae</taxon>
        <taxon>Ectothiorhodosinus</taxon>
    </lineage>
</organism>
<dbReference type="AlphaFoldDB" id="A0A1R3VTX7"/>
<evidence type="ECO:0000313" key="4">
    <source>
        <dbReference type="Proteomes" id="UP000223759"/>
    </source>
</evidence>
<dbReference type="InterPro" id="IPR027417">
    <property type="entry name" value="P-loop_NTPase"/>
</dbReference>
<sequence length="171" mass="19314">MIVWVIGLSGSGKSTVGRVVYEKWKLVDPATVLIDGDEIREIFKHDRGADAYTVEGRRVNADRISQLCAWLDRQQINAVCCILSIFGDGQDWNRKTYSKYLEVYLEAPEDELVERRHLYREARQGRLTNVVGVDIPFTPPHAPDMSFDSGTQGPGVEAIAERILAHVLEEK</sequence>
<keyword evidence="3" id="KW-0418">Kinase</keyword>
<dbReference type="GO" id="GO:0004781">
    <property type="term" value="F:sulfate adenylyltransferase (ATP) activity"/>
    <property type="evidence" value="ECO:0007669"/>
    <property type="project" value="TreeGrafter"/>
</dbReference>
<dbReference type="GO" id="GO:0019379">
    <property type="term" value="P:sulfate assimilation, phosphoadenylyl sulfate reduction by phosphoadenylyl-sulfate reductase (thioredoxin)"/>
    <property type="evidence" value="ECO:0007669"/>
    <property type="project" value="TreeGrafter"/>
</dbReference>
<dbReference type="STRING" id="233100.SAMN05216526_0829"/>
<dbReference type="OrthoDB" id="9804504at2"/>
<evidence type="ECO:0000256" key="1">
    <source>
        <dbReference type="ARBA" id="ARBA00022679"/>
    </source>
</evidence>
<keyword evidence="1" id="KW-0808">Transferase</keyword>
<dbReference type="PRINTS" id="PR01100">
    <property type="entry name" value="SHIKIMTKNASE"/>
</dbReference>
<dbReference type="Proteomes" id="UP000223759">
    <property type="component" value="Unassembled WGS sequence"/>
</dbReference>
<dbReference type="GO" id="GO:0005737">
    <property type="term" value="C:cytoplasm"/>
    <property type="evidence" value="ECO:0007669"/>
    <property type="project" value="TreeGrafter"/>
</dbReference>
<dbReference type="NCBIfam" id="NF004041">
    <property type="entry name" value="PRK05541.1"/>
    <property type="match status" value="1"/>
</dbReference>
<name>A0A1R3VTX7_9GAMM</name>
<proteinExistence type="predicted"/>
<dbReference type="PANTHER" id="PTHR42700">
    <property type="entry name" value="SULFATE ADENYLYLTRANSFERASE"/>
    <property type="match status" value="1"/>
</dbReference>
<keyword evidence="4" id="KW-1185">Reference proteome</keyword>
<dbReference type="InterPro" id="IPR050512">
    <property type="entry name" value="Sulf_AdTrans/APS_kinase"/>
</dbReference>
<dbReference type="RefSeq" id="WP_076755279.1">
    <property type="nucleotide sequence ID" value="NZ_CP023018.1"/>
</dbReference>
<dbReference type="InterPro" id="IPR059117">
    <property type="entry name" value="APS_kinase_dom"/>
</dbReference>
<evidence type="ECO:0000313" key="3">
    <source>
        <dbReference type="EMBL" id="SIT68346.1"/>
    </source>
</evidence>
<accession>A0A1R3VTX7</accession>
<dbReference type="GO" id="GO:0010134">
    <property type="term" value="P:sulfate assimilation via adenylyl sulfate reduction"/>
    <property type="evidence" value="ECO:0007669"/>
    <property type="project" value="TreeGrafter"/>
</dbReference>
<dbReference type="GO" id="GO:0016301">
    <property type="term" value="F:kinase activity"/>
    <property type="evidence" value="ECO:0007669"/>
    <property type="project" value="UniProtKB-KW"/>
</dbReference>
<feature type="domain" description="APS kinase" evidence="2">
    <location>
        <begin position="2"/>
        <end position="146"/>
    </location>
</feature>
<dbReference type="PANTHER" id="PTHR42700:SF1">
    <property type="entry name" value="SULFATE ADENYLYLTRANSFERASE"/>
    <property type="match status" value="1"/>
</dbReference>
<dbReference type="Pfam" id="PF01583">
    <property type="entry name" value="APS_kinase"/>
    <property type="match status" value="1"/>
</dbReference>
<dbReference type="Gene3D" id="3.40.50.300">
    <property type="entry name" value="P-loop containing nucleotide triphosphate hydrolases"/>
    <property type="match status" value="1"/>
</dbReference>
<gene>
    <name evidence="3" type="ORF">SAMN05216526_0829</name>
</gene>